<proteinExistence type="predicted"/>
<evidence type="ECO:0000313" key="4">
    <source>
        <dbReference type="EMBL" id="SNZ19389.1"/>
    </source>
</evidence>
<feature type="region of interest" description="Disordered" evidence="2">
    <location>
        <begin position="161"/>
        <end position="182"/>
    </location>
</feature>
<feature type="coiled-coil region" evidence="1">
    <location>
        <begin position="232"/>
        <end position="273"/>
    </location>
</feature>
<protein>
    <recommendedName>
        <fullName evidence="3">Autotransporter domain-containing protein</fullName>
    </recommendedName>
</protein>
<dbReference type="OrthoDB" id="5360469at2"/>
<dbReference type="Pfam" id="PF03797">
    <property type="entry name" value="Autotransporter"/>
    <property type="match status" value="1"/>
</dbReference>
<feature type="compositionally biased region" description="Polar residues" evidence="2">
    <location>
        <begin position="11"/>
        <end position="21"/>
    </location>
</feature>
<keyword evidence="5" id="KW-1185">Reference proteome</keyword>
<evidence type="ECO:0000259" key="3">
    <source>
        <dbReference type="PROSITE" id="PS51208"/>
    </source>
</evidence>
<organism evidence="4 5">
    <name type="scientific">Cohaesibacter gelatinilyticus</name>
    <dbReference type="NCBI Taxonomy" id="372072"/>
    <lineage>
        <taxon>Bacteria</taxon>
        <taxon>Pseudomonadati</taxon>
        <taxon>Pseudomonadota</taxon>
        <taxon>Alphaproteobacteria</taxon>
        <taxon>Hyphomicrobiales</taxon>
        <taxon>Cohaesibacteraceae</taxon>
    </lineage>
</organism>
<evidence type="ECO:0000256" key="1">
    <source>
        <dbReference type="SAM" id="Coils"/>
    </source>
</evidence>
<dbReference type="EMBL" id="OBEL01000002">
    <property type="protein sequence ID" value="SNZ19389.1"/>
    <property type="molecule type" value="Genomic_DNA"/>
</dbReference>
<dbReference type="AlphaFoldDB" id="A0A285PCD8"/>
<sequence length="704" mass="76237">MGTGADLTRLGRNSQNIKNRGNTQSNKYRILYGALLGLMASLSPLSAQPFQSCDGLSTTLVSDGSPSVGTNTLNVTTGDVISGTISGLTKNYDLSTVALLRFIGSSVSDPHINVYQSNLTYSFTVNAYAENTLGQAQARLFMYADAGITATVNCVGAGSSGGGGSGGGSGSSGSSNTNGDTFSIKRSIGQGRDYLITWTGQSGTENWTPIYDGPDSWWNGNTGRFNNRNNPRLQLQNALARLREDKSETQKQLEELEAELEEDVKNFKEEDLLIWGINGLYDDFDISSNDLIRLQIWYGSDVLIWHPQKLQQLLQLLNKLADMKRQEDNILAEQYALFRSTGSNANNGHTNSIFYADPALNQPASHAQSPFTSFNFSDNSANFGMTLRQLRAWRKSKAAQQSQQIGSRVAMAFDATSQPAIPQTDIEEPLPGLLGDKKFNAWIDAAVSWSRDNRSGNEGTGTSIQVRAGASYQLLEKIGIGSMLRYSHKASDRSDGSASTKGDGFGGSIFAQIQLPYGAIFTPVFAYERVNSDLDISNGATLVTGGFESDIYTYGGSLKKRFIFESDNIDRRYFIDPNLTLSYIKGKRHGYVRSDGSYVPSDSFNQGVLSFGPTFGLQMRNVSETIAMLEPKVGINGIWNFETPAAYTTTTGSVIKPTQWSASLNAGLTLQLKNGLTSTITGAYSGLGSDVNTGTFSGRLSLPF</sequence>
<reference evidence="4 5" key="1">
    <citation type="submission" date="2017-09" db="EMBL/GenBank/DDBJ databases">
        <authorList>
            <person name="Ehlers B."/>
            <person name="Leendertz F.H."/>
        </authorList>
    </citation>
    <scope>NUCLEOTIDE SEQUENCE [LARGE SCALE GENOMIC DNA]</scope>
    <source>
        <strain evidence="4 5">DSM 18289</strain>
    </source>
</reference>
<feature type="region of interest" description="Disordered" evidence="2">
    <location>
        <begin position="1"/>
        <end position="21"/>
    </location>
</feature>
<dbReference type="Proteomes" id="UP000219439">
    <property type="component" value="Unassembled WGS sequence"/>
</dbReference>
<dbReference type="InterPro" id="IPR036709">
    <property type="entry name" value="Autotransporte_beta_dom_sf"/>
</dbReference>
<dbReference type="PROSITE" id="PS51208">
    <property type="entry name" value="AUTOTRANSPORTER"/>
    <property type="match status" value="1"/>
</dbReference>
<evidence type="ECO:0000256" key="2">
    <source>
        <dbReference type="SAM" id="MobiDB-lite"/>
    </source>
</evidence>
<feature type="domain" description="Autotransporter" evidence="3">
    <location>
        <begin position="434"/>
        <end position="704"/>
    </location>
</feature>
<keyword evidence="1" id="KW-0175">Coiled coil</keyword>
<dbReference type="Gene3D" id="2.40.128.130">
    <property type="entry name" value="Autotransporter beta-domain"/>
    <property type="match status" value="1"/>
</dbReference>
<feature type="compositionally biased region" description="Gly residues" evidence="2">
    <location>
        <begin position="161"/>
        <end position="171"/>
    </location>
</feature>
<dbReference type="SUPFAM" id="SSF103515">
    <property type="entry name" value="Autotransporter"/>
    <property type="match status" value="1"/>
</dbReference>
<dbReference type="RefSeq" id="WP_097153741.1">
    <property type="nucleotide sequence ID" value="NZ_OBEL01000002.1"/>
</dbReference>
<evidence type="ECO:0000313" key="5">
    <source>
        <dbReference type="Proteomes" id="UP000219439"/>
    </source>
</evidence>
<accession>A0A285PCD8</accession>
<gene>
    <name evidence="4" type="ORF">SAMN06265368_2474</name>
</gene>
<dbReference type="InterPro" id="IPR005546">
    <property type="entry name" value="Autotransporte_beta"/>
</dbReference>
<dbReference type="SMART" id="SM00869">
    <property type="entry name" value="Autotransporter"/>
    <property type="match status" value="1"/>
</dbReference>
<name>A0A285PCD8_9HYPH</name>